<dbReference type="AlphaFoldDB" id="A0A1S8CJM1"/>
<comment type="caution">
    <text evidence="1">The sequence shown here is derived from an EMBL/GenBank/DDBJ whole genome shotgun (WGS) entry which is preliminary data.</text>
</comment>
<name>A0A1S8CJM1_9GAMM</name>
<protein>
    <submittedName>
        <fullName evidence="1">DNA-binding protein</fullName>
    </submittedName>
</protein>
<organism evidence="1 2">
    <name type="scientific">Serratia oryzae</name>
    <dbReference type="NCBI Taxonomy" id="2034155"/>
    <lineage>
        <taxon>Bacteria</taxon>
        <taxon>Pseudomonadati</taxon>
        <taxon>Pseudomonadota</taxon>
        <taxon>Gammaproteobacteria</taxon>
        <taxon>Enterobacterales</taxon>
        <taxon>Yersiniaceae</taxon>
        <taxon>Serratia</taxon>
    </lineage>
</organism>
<evidence type="ECO:0000313" key="2">
    <source>
        <dbReference type="Proteomes" id="UP000216021"/>
    </source>
</evidence>
<keyword evidence="1" id="KW-0238">DNA-binding</keyword>
<gene>
    <name evidence="1" type="ORF">BMI79_13245</name>
</gene>
<dbReference type="GO" id="GO:0003677">
    <property type="term" value="F:DNA binding"/>
    <property type="evidence" value="ECO:0007669"/>
    <property type="project" value="UniProtKB-KW"/>
</dbReference>
<dbReference type="Proteomes" id="UP000216021">
    <property type="component" value="Unassembled WGS sequence"/>
</dbReference>
<accession>A0A1S8CJM1</accession>
<evidence type="ECO:0000313" key="1">
    <source>
        <dbReference type="EMBL" id="OMQ22465.1"/>
    </source>
</evidence>
<sequence length="208" mass="24015">MNERIEYQIEKYSFAEINETPRITQQWAEVIEECRRLRAGSAERLRTALLNVDYVSSFELPFRLLLVRAPQMIADLRDELQLCQKSAMFNGKRFGCVYSVTSDLSKVPDEFQYRLSTRIFREGSSDDTAAPYREIAKEIKMPRERLKHALENGLAVTALDGLFWFGMQRIAADVAVLRKKGMRIATSEVQIWDSLTDTLRLVPVYHSA</sequence>
<dbReference type="OrthoDB" id="6581539at2"/>
<dbReference type="RefSeq" id="WP_076942671.1">
    <property type="nucleotide sequence ID" value="NZ_MOXD01000006.1"/>
</dbReference>
<reference evidence="1 2" key="1">
    <citation type="submission" date="2016-11" db="EMBL/GenBank/DDBJ databases">
        <title>Rahnella oryzae sp. nov., isolated from rice root.</title>
        <authorList>
            <person name="Zhang X.-X."/>
            <person name="Zhang J."/>
        </authorList>
    </citation>
    <scope>NUCLEOTIDE SEQUENCE [LARGE SCALE GENOMIC DNA]</scope>
    <source>
        <strain evidence="1 2">J11-6</strain>
    </source>
</reference>
<proteinExistence type="predicted"/>
<dbReference type="EMBL" id="MOXD01000006">
    <property type="protein sequence ID" value="OMQ22465.1"/>
    <property type="molecule type" value="Genomic_DNA"/>
</dbReference>
<keyword evidence="2" id="KW-1185">Reference proteome</keyword>